<feature type="region of interest" description="Disordered" evidence="1">
    <location>
        <begin position="51"/>
        <end position="87"/>
    </location>
</feature>
<organism evidence="2">
    <name type="scientific">bioreactor metagenome</name>
    <dbReference type="NCBI Taxonomy" id="1076179"/>
    <lineage>
        <taxon>unclassified sequences</taxon>
        <taxon>metagenomes</taxon>
        <taxon>ecological metagenomes</taxon>
    </lineage>
</organism>
<accession>A0A645HKB9</accession>
<sequence>MYRNNVRKAGVSGDDQKTAFSLQFVHDPRAGLHFGACRRRLHLRHLVCGGARDRPGLRGERGLFRGRGGDLGDGGKGSAGKARGTGG</sequence>
<evidence type="ECO:0000256" key="1">
    <source>
        <dbReference type="SAM" id="MobiDB-lite"/>
    </source>
</evidence>
<evidence type="ECO:0000313" key="2">
    <source>
        <dbReference type="EMBL" id="MPN39046.1"/>
    </source>
</evidence>
<dbReference type="EMBL" id="VSSQ01094636">
    <property type="protein sequence ID" value="MPN39046.1"/>
    <property type="molecule type" value="Genomic_DNA"/>
</dbReference>
<reference evidence="2" key="1">
    <citation type="submission" date="2019-08" db="EMBL/GenBank/DDBJ databases">
        <authorList>
            <person name="Kucharzyk K."/>
            <person name="Murdoch R.W."/>
            <person name="Higgins S."/>
            <person name="Loffler F."/>
        </authorList>
    </citation>
    <scope>NUCLEOTIDE SEQUENCE</scope>
</reference>
<protein>
    <submittedName>
        <fullName evidence="2">Uncharacterized protein</fullName>
    </submittedName>
</protein>
<gene>
    <name evidence="2" type="ORF">SDC9_186572</name>
</gene>
<feature type="compositionally biased region" description="Gly residues" evidence="1">
    <location>
        <begin position="71"/>
        <end position="87"/>
    </location>
</feature>
<name>A0A645HKB9_9ZZZZ</name>
<feature type="compositionally biased region" description="Basic and acidic residues" evidence="1">
    <location>
        <begin position="51"/>
        <end position="70"/>
    </location>
</feature>
<comment type="caution">
    <text evidence="2">The sequence shown here is derived from an EMBL/GenBank/DDBJ whole genome shotgun (WGS) entry which is preliminary data.</text>
</comment>
<dbReference type="AlphaFoldDB" id="A0A645HKB9"/>
<proteinExistence type="predicted"/>